<reference evidence="1" key="1">
    <citation type="submission" date="2021-12" db="EMBL/GenBank/DDBJ databases">
        <title>Comparative genomics, transcriptomics and evolutionary studies reveal genomic signatures of adaptation to plant cell wall in hemibiotrophic fungi.</title>
        <authorList>
            <consortium name="DOE Joint Genome Institute"/>
            <person name="Baroncelli R."/>
            <person name="Diaz J.F."/>
            <person name="Benocci T."/>
            <person name="Peng M."/>
            <person name="Battaglia E."/>
            <person name="Haridas S."/>
            <person name="Andreopoulos W."/>
            <person name="Labutti K."/>
            <person name="Pangilinan J."/>
            <person name="Floch G.L."/>
            <person name="Makela M.R."/>
            <person name="Henrissat B."/>
            <person name="Grigoriev I.V."/>
            <person name="Crouch J.A."/>
            <person name="De Vries R.P."/>
            <person name="Sukno S.A."/>
            <person name="Thon M.R."/>
        </authorList>
    </citation>
    <scope>NUCLEOTIDE SEQUENCE</scope>
    <source>
        <strain evidence="1">CBS 112980</strain>
    </source>
</reference>
<accession>A0AAD8UEC8</accession>
<dbReference type="AlphaFoldDB" id="A0AAD8UEC8"/>
<keyword evidence="2" id="KW-1185">Reference proteome</keyword>
<evidence type="ECO:0000313" key="1">
    <source>
        <dbReference type="EMBL" id="KAK1713786.1"/>
    </source>
</evidence>
<dbReference type="GeneID" id="85393196"/>
<dbReference type="EMBL" id="JAHMHS010000135">
    <property type="protein sequence ID" value="KAK1713786.1"/>
    <property type="molecule type" value="Genomic_DNA"/>
</dbReference>
<organism evidence="1 2">
    <name type="scientific">Glomerella acutata</name>
    <name type="common">Colletotrichum acutatum</name>
    <dbReference type="NCBI Taxonomy" id="27357"/>
    <lineage>
        <taxon>Eukaryota</taxon>
        <taxon>Fungi</taxon>
        <taxon>Dikarya</taxon>
        <taxon>Ascomycota</taxon>
        <taxon>Pezizomycotina</taxon>
        <taxon>Sordariomycetes</taxon>
        <taxon>Hypocreomycetidae</taxon>
        <taxon>Glomerellales</taxon>
        <taxon>Glomerellaceae</taxon>
        <taxon>Colletotrichum</taxon>
        <taxon>Colletotrichum acutatum species complex</taxon>
    </lineage>
</organism>
<protein>
    <submittedName>
        <fullName evidence="1">Uncharacterized protein</fullName>
    </submittedName>
</protein>
<evidence type="ECO:0000313" key="2">
    <source>
        <dbReference type="Proteomes" id="UP001244207"/>
    </source>
</evidence>
<name>A0AAD8UEC8_GLOAC</name>
<sequence>MPIGRSRLPTSVAGFMAPKMRKLGCALILSISPVSDKRIEGVSTGPVSRSAMASKVSGDAKLISSRSTQSPFRAALIMLPSTNENANAVEPPDNWTSNCSRLLENLSQRGLSSMRL</sequence>
<dbReference type="RefSeq" id="XP_060359839.1">
    <property type="nucleotide sequence ID" value="XM_060509297.1"/>
</dbReference>
<dbReference type="Proteomes" id="UP001244207">
    <property type="component" value="Unassembled WGS sequence"/>
</dbReference>
<gene>
    <name evidence="1" type="ORF">BDZ83DRAFT_637268</name>
</gene>
<proteinExistence type="predicted"/>
<comment type="caution">
    <text evidence="1">The sequence shown here is derived from an EMBL/GenBank/DDBJ whole genome shotgun (WGS) entry which is preliminary data.</text>
</comment>